<dbReference type="PANTHER" id="PTHR42687">
    <property type="entry name" value="L-THREONINE 3-DEHYDROGENASE"/>
    <property type="match status" value="1"/>
</dbReference>
<feature type="domain" description="NAD-dependent epimerase/dehydratase" evidence="2">
    <location>
        <begin position="22"/>
        <end position="249"/>
    </location>
</feature>
<dbReference type="InterPro" id="IPR051225">
    <property type="entry name" value="NAD(P)_epim/dehydratase"/>
</dbReference>
<evidence type="ECO:0000313" key="3">
    <source>
        <dbReference type="EMBL" id="SHG44769.1"/>
    </source>
</evidence>
<accession>A0A1M5JX01</accession>
<organism evidence="3 4">
    <name type="scientific">Flavobacterium fluvii</name>
    <dbReference type="NCBI Taxonomy" id="468056"/>
    <lineage>
        <taxon>Bacteria</taxon>
        <taxon>Pseudomonadati</taxon>
        <taxon>Bacteroidota</taxon>
        <taxon>Flavobacteriia</taxon>
        <taxon>Flavobacteriales</taxon>
        <taxon>Flavobacteriaceae</taxon>
        <taxon>Flavobacterium</taxon>
    </lineage>
</organism>
<name>A0A1M5JX01_9FLAO</name>
<dbReference type="GO" id="GO:0006567">
    <property type="term" value="P:L-threonine catabolic process"/>
    <property type="evidence" value="ECO:0007669"/>
    <property type="project" value="TreeGrafter"/>
</dbReference>
<dbReference type="SUPFAM" id="SSF51735">
    <property type="entry name" value="NAD(P)-binding Rossmann-fold domains"/>
    <property type="match status" value="1"/>
</dbReference>
<dbReference type="GO" id="GO:0008743">
    <property type="term" value="F:L-threonine 3-dehydrogenase activity"/>
    <property type="evidence" value="ECO:0007669"/>
    <property type="project" value="TreeGrafter"/>
</dbReference>
<protein>
    <submittedName>
        <fullName evidence="3">Nucleoside-diphosphate-sugar epimerase</fullName>
    </submittedName>
</protein>
<reference evidence="4" key="1">
    <citation type="submission" date="2016-11" db="EMBL/GenBank/DDBJ databases">
        <authorList>
            <person name="Varghese N."/>
            <person name="Submissions S."/>
        </authorList>
    </citation>
    <scope>NUCLEOTIDE SEQUENCE [LARGE SCALE GENOMIC DNA]</scope>
    <source>
        <strain evidence="4">DSM 19978</strain>
    </source>
</reference>
<dbReference type="InterPro" id="IPR001509">
    <property type="entry name" value="Epimerase_deHydtase"/>
</dbReference>
<dbReference type="EMBL" id="FQWB01000004">
    <property type="protein sequence ID" value="SHG44769.1"/>
    <property type="molecule type" value="Genomic_DNA"/>
</dbReference>
<evidence type="ECO:0000256" key="1">
    <source>
        <dbReference type="ARBA" id="ARBA00007637"/>
    </source>
</evidence>
<dbReference type="AlphaFoldDB" id="A0A1M5JX01"/>
<evidence type="ECO:0000313" key="4">
    <source>
        <dbReference type="Proteomes" id="UP000184516"/>
    </source>
</evidence>
<comment type="similarity">
    <text evidence="1">Belongs to the NAD(P)-dependent epimerase/dehydratase family.</text>
</comment>
<keyword evidence="4" id="KW-1185">Reference proteome</keyword>
<dbReference type="InterPro" id="IPR036291">
    <property type="entry name" value="NAD(P)-bd_dom_sf"/>
</dbReference>
<proteinExistence type="inferred from homology"/>
<dbReference type="Proteomes" id="UP000184516">
    <property type="component" value="Unassembled WGS sequence"/>
</dbReference>
<evidence type="ECO:0000259" key="2">
    <source>
        <dbReference type="Pfam" id="PF01370"/>
    </source>
</evidence>
<dbReference type="Gene3D" id="3.40.50.720">
    <property type="entry name" value="NAD(P)-binding Rossmann-like Domain"/>
    <property type="match status" value="1"/>
</dbReference>
<dbReference type="Pfam" id="PF01370">
    <property type="entry name" value="Epimerase"/>
    <property type="match status" value="1"/>
</dbReference>
<dbReference type="PANTHER" id="PTHR42687:SF1">
    <property type="entry name" value="L-THREONINE 3-DEHYDROGENASE, MITOCHONDRIAL"/>
    <property type="match status" value="1"/>
</dbReference>
<sequence length="336" mass="37819">MPPLLNSMDSEQINQSYIMTKILIVGASGQLGSVLTEKLQDKYGADNVIASDLRMNPSFNGCFEVLDATDFEALQRLVLKFGITQIYHLAAILSANGEKAPLSTWDINMKSLFNVLEVSRLTNIDRVFFPSSIAVYGNDAPKNQTPQDYVLAPSTVYGISKVAGENWAKYYHEKYGLDIRSIRYPGVIGHQSLPGGGTTDYAIDIFHKVVKNEVFECFLEPTTILPMAYMDDAIRATIELMEAPKENISVRTSYNLSGMSFSPEELAKSIQKIYPEFEIVYQPDFRQKIAESWPSSIDDSVARADWNWKPKFDIDAMTNVMIDELKLKYTTELNIN</sequence>
<dbReference type="STRING" id="468056.SAMN05443549_10496"/>
<gene>
    <name evidence="3" type="ORF">SAMN05443549_10496</name>
</gene>